<keyword evidence="2" id="KW-1185">Reference proteome</keyword>
<dbReference type="Gene3D" id="3.30.1240.10">
    <property type="match status" value="1"/>
</dbReference>
<dbReference type="AlphaFoldDB" id="A0AAU9CPP6"/>
<dbReference type="NCBIfam" id="TIGR01484">
    <property type="entry name" value="HAD-SF-IIB"/>
    <property type="match status" value="1"/>
</dbReference>
<dbReference type="KEGG" id="xak:KIMC2_04810"/>
<dbReference type="EMBL" id="AP026801">
    <property type="protein sequence ID" value="BDR55919.1"/>
    <property type="molecule type" value="Genomic_DNA"/>
</dbReference>
<dbReference type="Proteomes" id="UP001321804">
    <property type="component" value="Chromosome"/>
</dbReference>
<dbReference type="InterPro" id="IPR023214">
    <property type="entry name" value="HAD_sf"/>
</dbReference>
<dbReference type="GO" id="GO:0000287">
    <property type="term" value="F:magnesium ion binding"/>
    <property type="evidence" value="ECO:0007669"/>
    <property type="project" value="TreeGrafter"/>
</dbReference>
<dbReference type="GO" id="GO:0005829">
    <property type="term" value="C:cytosol"/>
    <property type="evidence" value="ECO:0007669"/>
    <property type="project" value="TreeGrafter"/>
</dbReference>
<dbReference type="SFLD" id="SFLDS00003">
    <property type="entry name" value="Haloacid_Dehalogenase"/>
    <property type="match status" value="1"/>
</dbReference>
<dbReference type="InterPro" id="IPR036412">
    <property type="entry name" value="HAD-like_sf"/>
</dbReference>
<dbReference type="SFLD" id="SFLDG01140">
    <property type="entry name" value="C2.B:_Phosphomannomutase_and_P"/>
    <property type="match status" value="1"/>
</dbReference>
<proteinExistence type="predicted"/>
<sequence length="270" mass="29996">MIKPKLTLCDIDGTLLNSKHELLPEVIKAIRQYEKSEGIFCLASARPAKGMIFLADKIGLTVPLATLNGAYIIDPSENNKVLFQKPILKDSVKQIIQLIKANHLNISINCYAGLNWYIEKPNEWSSQESLIINFEPEIADLDQTYNQKEIHKILCMGKPEEISELNTLIAKNPQLQIIAARSKTTYLEITDHEVSKVSALKHLANYFKISLDKTMSIGDGDNDLEMIKAAGTGIALANASKKVLQTADFIIDDNDHAGVADALQKHTFSH</sequence>
<name>A0AAU9CPP6_9LACO</name>
<dbReference type="PANTHER" id="PTHR10000:SF8">
    <property type="entry name" value="HAD SUPERFAMILY HYDROLASE-LIKE, TYPE 3"/>
    <property type="match status" value="1"/>
</dbReference>
<gene>
    <name evidence="1" type="ORF">KIMC2_04810</name>
</gene>
<protein>
    <submittedName>
        <fullName evidence="1">Haloacid dehalogenase</fullName>
    </submittedName>
</protein>
<dbReference type="GO" id="GO:0016791">
    <property type="term" value="F:phosphatase activity"/>
    <property type="evidence" value="ECO:0007669"/>
    <property type="project" value="UniProtKB-ARBA"/>
</dbReference>
<accession>A0AAU9CPP6</accession>
<dbReference type="InterPro" id="IPR006379">
    <property type="entry name" value="HAD-SF_hydro_IIB"/>
</dbReference>
<reference evidence="1 2" key="1">
    <citation type="journal article" date="2023" name="Microbiol. Spectr.">
        <title>Symbiosis of Carpenter Bees with Uncharacterized Lactic Acid Bacteria Showing NAD Auxotrophy.</title>
        <authorList>
            <person name="Kawasaki S."/>
            <person name="Ozawa K."/>
            <person name="Mori T."/>
            <person name="Yamamoto A."/>
            <person name="Ito M."/>
            <person name="Ohkuma M."/>
            <person name="Sakamoto M."/>
            <person name="Matsutani M."/>
        </authorList>
    </citation>
    <scope>NUCLEOTIDE SEQUENCE [LARGE SCALE GENOMIC DNA]</scope>
    <source>
        <strain evidence="1 2">KimC2</strain>
    </source>
</reference>
<dbReference type="PANTHER" id="PTHR10000">
    <property type="entry name" value="PHOSPHOSERINE PHOSPHATASE"/>
    <property type="match status" value="1"/>
</dbReference>
<dbReference type="Gene3D" id="3.40.50.1000">
    <property type="entry name" value="HAD superfamily/HAD-like"/>
    <property type="match status" value="1"/>
</dbReference>
<evidence type="ECO:0000313" key="2">
    <source>
        <dbReference type="Proteomes" id="UP001321804"/>
    </source>
</evidence>
<dbReference type="InterPro" id="IPR000150">
    <property type="entry name" value="Cof"/>
</dbReference>
<dbReference type="Pfam" id="PF08282">
    <property type="entry name" value="Hydrolase_3"/>
    <property type="match status" value="1"/>
</dbReference>
<dbReference type="SUPFAM" id="SSF56784">
    <property type="entry name" value="HAD-like"/>
    <property type="match status" value="1"/>
</dbReference>
<evidence type="ECO:0000313" key="1">
    <source>
        <dbReference type="EMBL" id="BDR55919.1"/>
    </source>
</evidence>
<dbReference type="RefSeq" id="WP_317697659.1">
    <property type="nucleotide sequence ID" value="NZ_AP026801.1"/>
</dbReference>
<dbReference type="NCBIfam" id="TIGR00099">
    <property type="entry name" value="Cof-subfamily"/>
    <property type="match status" value="1"/>
</dbReference>
<organism evidence="1 2">
    <name type="scientific">Xylocopilactobacillus apis</name>
    <dbReference type="NCBI Taxonomy" id="2932183"/>
    <lineage>
        <taxon>Bacteria</taxon>
        <taxon>Bacillati</taxon>
        <taxon>Bacillota</taxon>
        <taxon>Bacilli</taxon>
        <taxon>Lactobacillales</taxon>
        <taxon>Lactobacillaceae</taxon>
        <taxon>Xylocopilactobacillus</taxon>
    </lineage>
</organism>
<dbReference type="CDD" id="cd07516">
    <property type="entry name" value="HAD_Pase"/>
    <property type="match status" value="1"/>
</dbReference>
<dbReference type="PROSITE" id="PS01229">
    <property type="entry name" value="COF_2"/>
    <property type="match status" value="1"/>
</dbReference>